<reference evidence="2" key="1">
    <citation type="submission" date="2013-12" db="EMBL/GenBank/DDBJ databases">
        <authorList>
            <person name="Omoto C.K."/>
            <person name="Sibley D."/>
            <person name="Venepally P."/>
            <person name="Hadjithomas M."/>
            <person name="Karamycheva S."/>
            <person name="Brunk B."/>
            <person name="Roos D."/>
            <person name="Caler E."/>
            <person name="Lorenzi H."/>
        </authorList>
    </citation>
    <scope>NUCLEOTIDE SEQUENCE</scope>
</reference>
<feature type="region of interest" description="Disordered" evidence="1">
    <location>
        <begin position="66"/>
        <end position="228"/>
    </location>
</feature>
<accession>A0A023B9C6</accession>
<protein>
    <submittedName>
        <fullName evidence="2">Uncharacterized protein</fullName>
    </submittedName>
</protein>
<name>A0A023B9C6_GRENI</name>
<comment type="caution">
    <text evidence="2">The sequence shown here is derived from an EMBL/GenBank/DDBJ whole genome shotgun (WGS) entry which is preliminary data.</text>
</comment>
<keyword evidence="3" id="KW-1185">Reference proteome</keyword>
<feature type="compositionally biased region" description="Polar residues" evidence="1">
    <location>
        <begin position="106"/>
        <end position="119"/>
    </location>
</feature>
<gene>
    <name evidence="2" type="ORF">GNI_051080</name>
</gene>
<evidence type="ECO:0000313" key="2">
    <source>
        <dbReference type="EMBL" id="EZG72688.1"/>
    </source>
</evidence>
<dbReference type="Proteomes" id="UP000019763">
    <property type="component" value="Unassembled WGS sequence"/>
</dbReference>
<dbReference type="AlphaFoldDB" id="A0A023B9C6"/>
<feature type="region of interest" description="Disordered" evidence="1">
    <location>
        <begin position="241"/>
        <end position="296"/>
    </location>
</feature>
<feature type="compositionally biased region" description="Low complexity" evidence="1">
    <location>
        <begin position="120"/>
        <end position="142"/>
    </location>
</feature>
<dbReference type="GeneID" id="22911894"/>
<feature type="compositionally biased region" description="Low complexity" evidence="1">
    <location>
        <begin position="66"/>
        <end position="102"/>
    </location>
</feature>
<organism evidence="2 3">
    <name type="scientific">Gregarina niphandrodes</name>
    <name type="common">Septate eugregarine</name>
    <dbReference type="NCBI Taxonomy" id="110365"/>
    <lineage>
        <taxon>Eukaryota</taxon>
        <taxon>Sar</taxon>
        <taxon>Alveolata</taxon>
        <taxon>Apicomplexa</taxon>
        <taxon>Conoidasida</taxon>
        <taxon>Gregarinasina</taxon>
        <taxon>Eugregarinorida</taxon>
        <taxon>Gregarinidae</taxon>
        <taxon>Gregarina</taxon>
    </lineage>
</organism>
<feature type="compositionally biased region" description="Low complexity" evidence="1">
    <location>
        <begin position="30"/>
        <end position="39"/>
    </location>
</feature>
<proteinExistence type="predicted"/>
<feature type="compositionally biased region" description="Low complexity" evidence="1">
    <location>
        <begin position="177"/>
        <end position="186"/>
    </location>
</feature>
<feature type="region of interest" description="Disordered" evidence="1">
    <location>
        <begin position="1"/>
        <end position="49"/>
    </location>
</feature>
<sequence length="315" mass="31525">MKPGNTKAAKPVGVKLPTAAKPGVPGPAGGPAVAPKSGPQDVSPAIGDAAASLPAELGIELPAVSKALSPKPGLPKPGLQKPGLLKSSLPKPGLLKSTLPKPEAQVIQTEGAQTESSNTPAKSSPKLPAPSPDAATKQLPAKKPLPPKPMALGSASQTSEESAPPKVAVPQVPPPSVASEVPGPEVTATRKSIHVITPKAGMLPQSAPPVPGGLFTSQGVKSTPKHEASKLGAAKSFFLGGSSPSGSVSQGALLSPRNSLGRASSGKLGIELTRKSSIRSNTGLSDSESGPGNRLHGVIRHVHREINNASQNNPS</sequence>
<feature type="compositionally biased region" description="Low complexity" evidence="1">
    <location>
        <begin position="241"/>
        <end position="251"/>
    </location>
</feature>
<dbReference type="RefSeq" id="XP_011129772.1">
    <property type="nucleotide sequence ID" value="XM_011131470.1"/>
</dbReference>
<evidence type="ECO:0000256" key="1">
    <source>
        <dbReference type="SAM" id="MobiDB-lite"/>
    </source>
</evidence>
<feature type="compositionally biased region" description="Polar residues" evidence="1">
    <location>
        <begin position="278"/>
        <end position="290"/>
    </location>
</feature>
<evidence type="ECO:0000313" key="3">
    <source>
        <dbReference type="Proteomes" id="UP000019763"/>
    </source>
</evidence>
<dbReference type="EMBL" id="AFNH02000390">
    <property type="protein sequence ID" value="EZG72688.1"/>
    <property type="molecule type" value="Genomic_DNA"/>
</dbReference>
<dbReference type="VEuPathDB" id="CryptoDB:GNI_051080"/>